<keyword evidence="2" id="KW-1133">Transmembrane helix</keyword>
<keyword evidence="4" id="KW-1185">Reference proteome</keyword>
<organism evidence="3 4">
    <name type="scientific">Ornithinimicrobium ciconiae</name>
    <dbReference type="NCBI Taxonomy" id="2594265"/>
    <lineage>
        <taxon>Bacteria</taxon>
        <taxon>Bacillati</taxon>
        <taxon>Actinomycetota</taxon>
        <taxon>Actinomycetes</taxon>
        <taxon>Micrococcales</taxon>
        <taxon>Ornithinimicrobiaceae</taxon>
        <taxon>Ornithinimicrobium</taxon>
    </lineage>
</organism>
<dbReference type="Proteomes" id="UP000315395">
    <property type="component" value="Chromosome"/>
</dbReference>
<evidence type="ECO:0000256" key="2">
    <source>
        <dbReference type="SAM" id="Phobius"/>
    </source>
</evidence>
<feature type="compositionally biased region" description="Low complexity" evidence="1">
    <location>
        <begin position="38"/>
        <end position="54"/>
    </location>
</feature>
<accession>A0A516G9U2</accession>
<evidence type="ECO:0000256" key="1">
    <source>
        <dbReference type="SAM" id="MobiDB-lite"/>
    </source>
</evidence>
<dbReference type="Pfam" id="PF04122">
    <property type="entry name" value="CW_binding_2"/>
    <property type="match status" value="1"/>
</dbReference>
<reference evidence="3 4" key="1">
    <citation type="submission" date="2019-07" db="EMBL/GenBank/DDBJ databases">
        <title>complete genome sequencing of Ornithinimicrobium sp. H23M54.</title>
        <authorList>
            <person name="Bae J.-W."/>
            <person name="Lee S.-Y."/>
        </authorList>
    </citation>
    <scope>NUCLEOTIDE SEQUENCE [LARGE SCALE GENOMIC DNA]</scope>
    <source>
        <strain evidence="3 4">H23M54</strain>
    </source>
</reference>
<gene>
    <name evidence="3" type="ORF">FNH13_08000</name>
</gene>
<keyword evidence="2" id="KW-0812">Transmembrane</keyword>
<feature type="region of interest" description="Disordered" evidence="1">
    <location>
        <begin position="1"/>
        <end position="66"/>
    </location>
</feature>
<evidence type="ECO:0000313" key="4">
    <source>
        <dbReference type="Proteomes" id="UP000315395"/>
    </source>
</evidence>
<sequence length="296" mass="30947">MSRTARSPRCAHRPRQNGNEAVVPARTAPMRGSCLHPSSNACRTSSTASTSVAALGEEPPAVQSTGLLTNPRRERHRTLAPAPVSGPSNCLLTARSPGRMLHPAQGGSPHQPNTLVRVDALVSTLSLTRENQTMKRVLATGVLTASLIAGGAVAVATINTKDLADTPGKGAARSFSATHLPQDVITEDGVSRIFGVDRYGTAAAISQAYGWTFDNTGTVYIASGADYPDALAIGLSHFMDGPLLLVSKTGIPKATRDELTRLEPCFIHVMGGTGAVNPTIFTNLKTYANPSLCGEP</sequence>
<dbReference type="EMBL" id="CP041616">
    <property type="protein sequence ID" value="QDO88296.1"/>
    <property type="molecule type" value="Genomic_DNA"/>
</dbReference>
<name>A0A516G9U2_9MICO</name>
<dbReference type="AlphaFoldDB" id="A0A516G9U2"/>
<dbReference type="InterPro" id="IPR007253">
    <property type="entry name" value="Cell_wall-bd_2"/>
</dbReference>
<dbReference type="OrthoDB" id="5143602at2"/>
<evidence type="ECO:0000313" key="3">
    <source>
        <dbReference type="EMBL" id="QDO88296.1"/>
    </source>
</evidence>
<keyword evidence="2" id="KW-0472">Membrane</keyword>
<feature type="transmembrane region" description="Helical" evidence="2">
    <location>
        <begin position="137"/>
        <end position="158"/>
    </location>
</feature>
<evidence type="ECO:0008006" key="5">
    <source>
        <dbReference type="Google" id="ProtNLM"/>
    </source>
</evidence>
<dbReference type="KEGG" id="orz:FNH13_08000"/>
<protein>
    <recommendedName>
        <fullName evidence="5">Cell wall-binding repeat-containing protein</fullName>
    </recommendedName>
</protein>
<proteinExistence type="predicted"/>